<dbReference type="Gene3D" id="3.30.40.10">
    <property type="entry name" value="Zinc/RING finger domain, C3HC4 (zinc finger)"/>
    <property type="match status" value="1"/>
</dbReference>
<dbReference type="GO" id="GO:0004842">
    <property type="term" value="F:ubiquitin-protein transferase activity"/>
    <property type="evidence" value="ECO:0007669"/>
    <property type="project" value="InterPro"/>
</dbReference>
<evidence type="ECO:0000256" key="1">
    <source>
        <dbReference type="SAM" id="MobiDB-lite"/>
    </source>
</evidence>
<keyword evidence="5" id="KW-1185">Reference proteome</keyword>
<reference evidence="4" key="2">
    <citation type="submission" date="2021-11" db="EMBL/GenBank/DDBJ databases">
        <authorList>
            <consortium name="Genoscope - CEA"/>
            <person name="William W."/>
        </authorList>
    </citation>
    <scope>NUCLEOTIDE SEQUENCE</scope>
</reference>
<dbReference type="GO" id="GO:0016567">
    <property type="term" value="P:protein ubiquitination"/>
    <property type="evidence" value="ECO:0007669"/>
    <property type="project" value="InterPro"/>
</dbReference>
<protein>
    <recommendedName>
        <fullName evidence="2">U-box domain-containing protein</fullName>
    </recommendedName>
</protein>
<dbReference type="PANTHER" id="PTHR46573:SF1">
    <property type="entry name" value="WD REPEAT, SAM AND U-BOX DOMAIN-CONTAINING PROTEIN 1"/>
    <property type="match status" value="1"/>
</dbReference>
<name>A0A7S3ZQP4_9STRA</name>
<feature type="compositionally biased region" description="Basic and acidic residues" evidence="1">
    <location>
        <begin position="39"/>
        <end position="52"/>
    </location>
</feature>
<feature type="compositionally biased region" description="Polar residues" evidence="1">
    <location>
        <begin position="24"/>
        <end position="34"/>
    </location>
</feature>
<dbReference type="PROSITE" id="PS51698">
    <property type="entry name" value="U_BOX"/>
    <property type="match status" value="1"/>
</dbReference>
<evidence type="ECO:0000313" key="4">
    <source>
        <dbReference type="EMBL" id="CAH0375696.1"/>
    </source>
</evidence>
<reference evidence="3" key="1">
    <citation type="submission" date="2021-01" db="EMBL/GenBank/DDBJ databases">
        <authorList>
            <person name="Corre E."/>
            <person name="Pelletier E."/>
            <person name="Niang G."/>
            <person name="Scheremetjew M."/>
            <person name="Finn R."/>
            <person name="Kale V."/>
            <person name="Holt S."/>
            <person name="Cochrane G."/>
            <person name="Meng A."/>
            <person name="Brown T."/>
            <person name="Cohen L."/>
        </authorList>
    </citation>
    <scope>NUCLEOTIDE SEQUENCE</scope>
    <source>
        <strain evidence="3">CCMP1756</strain>
    </source>
</reference>
<gene>
    <name evidence="3" type="ORF">PCAL00307_LOCUS6112</name>
    <name evidence="4" type="ORF">PECAL_5P02330</name>
</gene>
<feature type="compositionally biased region" description="Polar residues" evidence="1">
    <location>
        <begin position="1"/>
        <end position="14"/>
    </location>
</feature>
<accession>A0A7S3ZQP4</accession>
<dbReference type="InterPro" id="IPR013083">
    <property type="entry name" value="Znf_RING/FYVE/PHD"/>
</dbReference>
<evidence type="ECO:0000313" key="5">
    <source>
        <dbReference type="Proteomes" id="UP000789595"/>
    </source>
</evidence>
<organism evidence="3">
    <name type="scientific">Pelagomonas calceolata</name>
    <dbReference type="NCBI Taxonomy" id="35677"/>
    <lineage>
        <taxon>Eukaryota</taxon>
        <taxon>Sar</taxon>
        <taxon>Stramenopiles</taxon>
        <taxon>Ochrophyta</taxon>
        <taxon>Pelagophyceae</taxon>
        <taxon>Pelagomonadales</taxon>
        <taxon>Pelagomonadaceae</taxon>
        <taxon>Pelagomonas</taxon>
    </lineage>
</organism>
<dbReference type="OrthoDB" id="156568at2759"/>
<evidence type="ECO:0000259" key="2">
    <source>
        <dbReference type="PROSITE" id="PS51698"/>
    </source>
</evidence>
<dbReference type="PANTHER" id="PTHR46573">
    <property type="entry name" value="WD REPEAT, SAM AND U-BOX DOMAIN-CONTAINING PROTEIN 1"/>
    <property type="match status" value="1"/>
</dbReference>
<feature type="region of interest" description="Disordered" evidence="1">
    <location>
        <begin position="1"/>
        <end position="52"/>
    </location>
</feature>
<dbReference type="SUPFAM" id="SSF57850">
    <property type="entry name" value="RING/U-box"/>
    <property type="match status" value="1"/>
</dbReference>
<proteinExistence type="predicted"/>
<dbReference type="EMBL" id="CAKKNE010000005">
    <property type="protein sequence ID" value="CAH0375696.1"/>
    <property type="molecule type" value="Genomic_DNA"/>
</dbReference>
<dbReference type="InterPro" id="IPR003613">
    <property type="entry name" value="Ubox_domain"/>
</dbReference>
<feature type="domain" description="U-box" evidence="2">
    <location>
        <begin position="60"/>
        <end position="100"/>
    </location>
</feature>
<evidence type="ECO:0000313" key="3">
    <source>
        <dbReference type="EMBL" id="CAE0690676.1"/>
    </source>
</evidence>
<dbReference type="InterPro" id="IPR052085">
    <property type="entry name" value="WD-SAM-U-box"/>
</dbReference>
<dbReference type="CDD" id="cd16655">
    <property type="entry name" value="RING-Ubox_WDSUB1-like"/>
    <property type="match status" value="1"/>
</dbReference>
<sequence length="270" mass="29953">MTTRKAPSSSLQTNKRARAEAAPQLSQETSTSPVPNKRARVDAAPEEPNKRARVDAALRSQLEEHRCPITLELFVDPVVAPDGRLYEREAITRWLDTTNRVVVGRSPATNDMMVGELIPIHPVRCAIEALVKGGCVEPEDEAPWQMRRGRMLEARGDRAGAATCFERARALGYEDDALLLLREAAAACPDAKRALAEAGKVWRTAGGRLSWGPESRRYDPRLLDVVVSGERDVDVDAGWRLDARASSKSALVWRREGETVWWVRARRPAA</sequence>
<dbReference type="AlphaFoldDB" id="A0A7S3ZQP4"/>
<dbReference type="EMBL" id="HBIW01007262">
    <property type="protein sequence ID" value="CAE0690676.1"/>
    <property type="molecule type" value="Transcribed_RNA"/>
</dbReference>
<dbReference type="SMART" id="SM00504">
    <property type="entry name" value="Ubox"/>
    <property type="match status" value="1"/>
</dbReference>
<dbReference type="Proteomes" id="UP000789595">
    <property type="component" value="Unassembled WGS sequence"/>
</dbReference>
<dbReference type="Pfam" id="PF04564">
    <property type="entry name" value="U-box"/>
    <property type="match status" value="1"/>
</dbReference>